<keyword evidence="7" id="KW-0411">Iron-sulfur</keyword>
<accession>D5XCH5</accession>
<name>D5XCH5_THEPJ</name>
<dbReference type="GO" id="GO:0016491">
    <property type="term" value="F:oxidoreductase activity"/>
    <property type="evidence" value="ECO:0007669"/>
    <property type="project" value="UniProtKB-KW"/>
</dbReference>
<dbReference type="GO" id="GO:0046872">
    <property type="term" value="F:metal ion binding"/>
    <property type="evidence" value="ECO:0007669"/>
    <property type="project" value="UniProtKB-KW"/>
</dbReference>
<keyword evidence="6" id="KW-0408">Iron</keyword>
<feature type="domain" description="PDZ" evidence="8">
    <location>
        <begin position="251"/>
        <end position="304"/>
    </location>
</feature>
<evidence type="ECO:0000259" key="9">
    <source>
        <dbReference type="PROSITE" id="PS51918"/>
    </source>
</evidence>
<dbReference type="Pfam" id="PF04459">
    <property type="entry name" value="DUF512"/>
    <property type="match status" value="1"/>
</dbReference>
<dbReference type="SMART" id="SM00228">
    <property type="entry name" value="PDZ"/>
    <property type="match status" value="1"/>
</dbReference>
<dbReference type="Proteomes" id="UP000002377">
    <property type="component" value="Chromosome"/>
</dbReference>
<reference evidence="10 11" key="1">
    <citation type="submission" date="2010-05" db="EMBL/GenBank/DDBJ databases">
        <title>Complete sequence of Thermincola sp. JR.</title>
        <authorList>
            <consortium name="US DOE Joint Genome Institute"/>
            <person name="Lucas S."/>
            <person name="Copeland A."/>
            <person name="Lapidus A."/>
            <person name="Cheng J.-F."/>
            <person name="Bruce D."/>
            <person name="Goodwin L."/>
            <person name="Pitluck S."/>
            <person name="Chertkov O."/>
            <person name="Detter J.C."/>
            <person name="Han C."/>
            <person name="Tapia R."/>
            <person name="Land M."/>
            <person name="Hauser L."/>
            <person name="Kyrpides N."/>
            <person name="Mikhailova N."/>
            <person name="Hazen T.C."/>
            <person name="Woyke T."/>
        </authorList>
    </citation>
    <scope>NUCLEOTIDE SEQUENCE [LARGE SCALE GENOMIC DNA]</scope>
    <source>
        <strain evidence="10 11">JR</strain>
    </source>
</reference>
<keyword evidence="5" id="KW-0560">Oxidoreductase</keyword>
<dbReference type="Gene3D" id="3.20.20.70">
    <property type="entry name" value="Aldolase class I"/>
    <property type="match status" value="1"/>
</dbReference>
<dbReference type="KEGG" id="tjr:TherJR_0734"/>
<dbReference type="PROSITE" id="PS01305">
    <property type="entry name" value="MOAA_NIFB_PQQE"/>
    <property type="match status" value="1"/>
</dbReference>
<comment type="cofactor">
    <cofactor evidence="1">
        <name>[4Fe-4S] cluster</name>
        <dbReference type="ChEBI" id="CHEBI:49883"/>
    </cofactor>
</comment>
<dbReference type="InterPro" id="IPR007197">
    <property type="entry name" value="rSAM"/>
</dbReference>
<dbReference type="eggNOG" id="COG0535">
    <property type="taxonomic scope" value="Bacteria"/>
</dbReference>
<dbReference type="Pfam" id="PF04055">
    <property type="entry name" value="Radical_SAM"/>
    <property type="match status" value="1"/>
</dbReference>
<evidence type="ECO:0000256" key="3">
    <source>
        <dbReference type="ARBA" id="ARBA00022691"/>
    </source>
</evidence>
<dbReference type="EMBL" id="CP002028">
    <property type="protein sequence ID" value="ADG81601.1"/>
    <property type="molecule type" value="Genomic_DNA"/>
</dbReference>
<dbReference type="SFLD" id="SFLDG01067">
    <property type="entry name" value="SPASM/twitch_domain_containing"/>
    <property type="match status" value="1"/>
</dbReference>
<dbReference type="InterPro" id="IPR001478">
    <property type="entry name" value="PDZ"/>
</dbReference>
<evidence type="ECO:0000256" key="7">
    <source>
        <dbReference type="ARBA" id="ARBA00023014"/>
    </source>
</evidence>
<dbReference type="PROSITE" id="PS51918">
    <property type="entry name" value="RADICAL_SAM"/>
    <property type="match status" value="1"/>
</dbReference>
<dbReference type="PANTHER" id="PTHR11228">
    <property type="entry name" value="RADICAL SAM DOMAIN PROTEIN"/>
    <property type="match status" value="1"/>
</dbReference>
<evidence type="ECO:0000256" key="4">
    <source>
        <dbReference type="ARBA" id="ARBA00022723"/>
    </source>
</evidence>
<evidence type="ECO:0000256" key="5">
    <source>
        <dbReference type="ARBA" id="ARBA00023002"/>
    </source>
</evidence>
<evidence type="ECO:0000256" key="6">
    <source>
        <dbReference type="ARBA" id="ARBA00023004"/>
    </source>
</evidence>
<evidence type="ECO:0000259" key="8">
    <source>
        <dbReference type="PROSITE" id="PS50106"/>
    </source>
</evidence>
<dbReference type="InterPro" id="IPR013785">
    <property type="entry name" value="Aldolase_TIM"/>
</dbReference>
<dbReference type="InterPro" id="IPR000385">
    <property type="entry name" value="MoaA_NifB_PqqE_Fe-S-bd_CS"/>
</dbReference>
<keyword evidence="4" id="KW-0479">Metal-binding</keyword>
<dbReference type="AlphaFoldDB" id="D5XCH5"/>
<protein>
    <submittedName>
        <fullName evidence="10">Radical SAM domain protein</fullName>
    </submittedName>
</protein>
<dbReference type="PROSITE" id="PS50106">
    <property type="entry name" value="PDZ"/>
    <property type="match status" value="1"/>
</dbReference>
<dbReference type="RefSeq" id="WP_013119622.1">
    <property type="nucleotide sequence ID" value="NC_014152.1"/>
</dbReference>
<dbReference type="InterPro" id="IPR058240">
    <property type="entry name" value="rSAM_sf"/>
</dbReference>
<keyword evidence="2" id="KW-0004">4Fe-4S</keyword>
<dbReference type="InterPro" id="IPR041489">
    <property type="entry name" value="PDZ_6"/>
</dbReference>
<dbReference type="InterPro" id="IPR036034">
    <property type="entry name" value="PDZ_sf"/>
</dbReference>
<dbReference type="SMART" id="SM00729">
    <property type="entry name" value="Elp3"/>
    <property type="match status" value="1"/>
</dbReference>
<evidence type="ECO:0000256" key="2">
    <source>
        <dbReference type="ARBA" id="ARBA00022485"/>
    </source>
</evidence>
<dbReference type="Gene3D" id="2.30.42.10">
    <property type="match status" value="1"/>
</dbReference>
<feature type="domain" description="Radical SAM core" evidence="9">
    <location>
        <begin position="11"/>
        <end position="244"/>
    </location>
</feature>
<gene>
    <name evidence="10" type="ordered locus">TherJR_0734</name>
</gene>
<dbReference type="CDD" id="cd01335">
    <property type="entry name" value="Radical_SAM"/>
    <property type="match status" value="1"/>
</dbReference>
<dbReference type="HOGENOM" id="CLU_610803_0_0_9"/>
<evidence type="ECO:0000313" key="10">
    <source>
        <dbReference type="EMBL" id="ADG81601.1"/>
    </source>
</evidence>
<evidence type="ECO:0000256" key="1">
    <source>
        <dbReference type="ARBA" id="ARBA00001966"/>
    </source>
</evidence>
<dbReference type="SUPFAM" id="SSF50156">
    <property type="entry name" value="PDZ domain-like"/>
    <property type="match status" value="1"/>
</dbReference>
<dbReference type="InterPro" id="IPR006638">
    <property type="entry name" value="Elp3/MiaA/NifB-like_rSAM"/>
</dbReference>
<proteinExistence type="predicted"/>
<organism evidence="10 11">
    <name type="scientific">Thermincola potens (strain JR)</name>
    <dbReference type="NCBI Taxonomy" id="635013"/>
    <lineage>
        <taxon>Bacteria</taxon>
        <taxon>Bacillati</taxon>
        <taxon>Bacillota</taxon>
        <taxon>Clostridia</taxon>
        <taxon>Eubacteriales</taxon>
        <taxon>Thermincolaceae</taxon>
        <taxon>Thermincola</taxon>
    </lineage>
</organism>
<dbReference type="InterPro" id="IPR007549">
    <property type="entry name" value="DUF512"/>
</dbReference>
<sequence length="447" mass="50020">MKPAIDRLLLHSVNAANILPLTSVCNVRCVFCSNPQNPPDLETYNIPPLSLEKLAELLEFIDPTQKIVIGESVTRLNEGEPLTHPYFKSVIRLIRSRFPETPVQITTNGILLTDEVLAVLENAGNVELNISLNSVSHEKRWLLMRDSSEQRVVANLARLRQARVTFHGSVVAVPHLTGWDDLRDTIAALAETGALSTRVFLPGYTRWGKEKANFKESLWEEVHSFINKLRTEFKMPISYEPPILEDLCAQVEGIFPGSPAEKAGLRIGDRIISVNGTPVISRVDAFHRIKERGGKVTLILQRNNWSFSTCLVKKPGEAPGILMSYDVDQALLQELVHRSRRKGYKKVLLLVSSLGKKVMEKGIQALQQETEFVVRETPNRYLGGTIKAAGLLVLEDFIQALKEEKGLAGQYDAVFLPAVAFDVWGRDLRGCHYMDLARNCPIKLELA</sequence>
<keyword evidence="11" id="KW-1185">Reference proteome</keyword>
<dbReference type="SUPFAM" id="SSF102114">
    <property type="entry name" value="Radical SAM enzymes"/>
    <property type="match status" value="1"/>
</dbReference>
<dbReference type="STRING" id="635013.TherJR_0734"/>
<dbReference type="OrthoDB" id="2110487at2"/>
<dbReference type="GO" id="GO:0032324">
    <property type="term" value="P:molybdopterin cofactor biosynthetic process"/>
    <property type="evidence" value="ECO:0007669"/>
    <property type="project" value="UniProtKB-ARBA"/>
</dbReference>
<dbReference type="InterPro" id="IPR050377">
    <property type="entry name" value="Radical_SAM_PqqE_MftC-like"/>
</dbReference>
<dbReference type="Pfam" id="PF17820">
    <property type="entry name" value="PDZ_6"/>
    <property type="match status" value="1"/>
</dbReference>
<dbReference type="GO" id="GO:0051539">
    <property type="term" value="F:4 iron, 4 sulfur cluster binding"/>
    <property type="evidence" value="ECO:0007669"/>
    <property type="project" value="UniProtKB-KW"/>
</dbReference>
<keyword evidence="3" id="KW-0949">S-adenosyl-L-methionine</keyword>
<evidence type="ECO:0000313" key="11">
    <source>
        <dbReference type="Proteomes" id="UP000002377"/>
    </source>
</evidence>
<dbReference type="PANTHER" id="PTHR11228:SF7">
    <property type="entry name" value="PQQA PEPTIDE CYCLASE"/>
    <property type="match status" value="1"/>
</dbReference>
<dbReference type="SFLD" id="SFLDS00029">
    <property type="entry name" value="Radical_SAM"/>
    <property type="match status" value="1"/>
</dbReference>